<dbReference type="InterPro" id="IPR006056">
    <property type="entry name" value="RidA"/>
</dbReference>
<name>A0A1R4LN21_VIBR1</name>
<dbReference type="Gene3D" id="3.30.1330.40">
    <property type="entry name" value="RutC-like"/>
    <property type="match status" value="1"/>
</dbReference>
<dbReference type="GO" id="GO:0005829">
    <property type="term" value="C:cytosol"/>
    <property type="evidence" value="ECO:0007669"/>
    <property type="project" value="TreeGrafter"/>
</dbReference>
<keyword evidence="2" id="KW-0378">Hydrolase</keyword>
<sequence length="124" mass="13862">MNPIFSDKAPKAVGPYCHAMESKGMLYLSGQLPIEPETMKIVSNDIELQTKQCLKNISSTLFEAGCSLNSVVKTTIFLRDMDNFVKINAIYDEFFGSHKPARSCIEVARLPMDAKIEIELIAEM</sequence>
<dbReference type="FunFam" id="3.30.1330.40:FF:000001">
    <property type="entry name" value="L-PSP family endoribonuclease"/>
    <property type="match status" value="1"/>
</dbReference>
<dbReference type="Pfam" id="PF01042">
    <property type="entry name" value="Ribonuc_L-PSP"/>
    <property type="match status" value="1"/>
</dbReference>
<dbReference type="InterPro" id="IPR019897">
    <property type="entry name" value="RidA_CS"/>
</dbReference>
<dbReference type="EMBL" id="FULE01000033">
    <property type="protein sequence ID" value="SJN57868.1"/>
    <property type="molecule type" value="Genomic_DNA"/>
</dbReference>
<dbReference type="RefSeq" id="WP_077336484.1">
    <property type="nucleotide sequence ID" value="NZ_FULE01000033.1"/>
</dbReference>
<proteinExistence type="inferred from homology"/>
<dbReference type="InterPro" id="IPR006175">
    <property type="entry name" value="YjgF/YER057c/UK114"/>
</dbReference>
<dbReference type="STRING" id="1123498.VR7878_02523"/>
<dbReference type="GO" id="GO:0019239">
    <property type="term" value="F:deaminase activity"/>
    <property type="evidence" value="ECO:0007669"/>
    <property type="project" value="TreeGrafter"/>
</dbReference>
<dbReference type="PANTHER" id="PTHR11803:SF58">
    <property type="entry name" value="PROTEIN HMF1-RELATED"/>
    <property type="match status" value="1"/>
</dbReference>
<reference evidence="3" key="1">
    <citation type="submission" date="2017-02" db="EMBL/GenBank/DDBJ databases">
        <authorList>
            <person name="Rodrigo-Torres L."/>
            <person name="Arahal R.D."/>
            <person name="Lucena T."/>
        </authorList>
    </citation>
    <scope>NUCLEOTIDE SEQUENCE [LARGE SCALE GENOMIC DNA]</scope>
    <source>
        <strain evidence="3">CECT 7878</strain>
    </source>
</reference>
<accession>A0A1R4LN21</accession>
<organism evidence="2 3">
    <name type="scientific">Vibrio ruber (strain DSM 16370 / JCM 11486 / BCRC 17186 / CECT 7878 / LMG 23124 / VR1)</name>
    <dbReference type="NCBI Taxonomy" id="1123498"/>
    <lineage>
        <taxon>Bacteria</taxon>
        <taxon>Pseudomonadati</taxon>
        <taxon>Pseudomonadota</taxon>
        <taxon>Gammaproteobacteria</taxon>
        <taxon>Vibrionales</taxon>
        <taxon>Vibrionaceae</taxon>
        <taxon>Vibrio</taxon>
    </lineage>
</organism>
<protein>
    <submittedName>
        <fullName evidence="2">Enamine/imine deaminase</fullName>
        <ecNumber evidence="2">3.5.4.-</ecNumber>
    </submittedName>
</protein>
<dbReference type="NCBIfam" id="TIGR00004">
    <property type="entry name" value="Rid family detoxifying hydrolase"/>
    <property type="match status" value="1"/>
</dbReference>
<comment type="similarity">
    <text evidence="1">Belongs to the RutC family.</text>
</comment>
<gene>
    <name evidence="2" type="primary">yabJ_1</name>
    <name evidence="2" type="ORF">VR7878_02523</name>
</gene>
<dbReference type="AlphaFoldDB" id="A0A1R4LN21"/>
<dbReference type="SUPFAM" id="SSF55298">
    <property type="entry name" value="YjgF-like"/>
    <property type="match status" value="1"/>
</dbReference>
<evidence type="ECO:0000313" key="3">
    <source>
        <dbReference type="Proteomes" id="UP000188276"/>
    </source>
</evidence>
<evidence type="ECO:0000256" key="1">
    <source>
        <dbReference type="ARBA" id="ARBA00010552"/>
    </source>
</evidence>
<keyword evidence="3" id="KW-1185">Reference proteome</keyword>
<dbReference type="PROSITE" id="PS01094">
    <property type="entry name" value="UPF0076"/>
    <property type="match status" value="1"/>
</dbReference>
<dbReference type="CDD" id="cd00448">
    <property type="entry name" value="YjgF_YER057c_UK114_family"/>
    <property type="match status" value="1"/>
</dbReference>
<dbReference type="OrthoDB" id="9803101at2"/>
<dbReference type="InterPro" id="IPR035959">
    <property type="entry name" value="RutC-like_sf"/>
</dbReference>
<dbReference type="PANTHER" id="PTHR11803">
    <property type="entry name" value="2-IMINOBUTANOATE/2-IMINOPROPANOATE DEAMINASE RIDA"/>
    <property type="match status" value="1"/>
</dbReference>
<evidence type="ECO:0000313" key="2">
    <source>
        <dbReference type="EMBL" id="SJN57868.1"/>
    </source>
</evidence>
<dbReference type="Proteomes" id="UP000188276">
    <property type="component" value="Unassembled WGS sequence"/>
</dbReference>
<dbReference type="EC" id="3.5.4.-" evidence="2"/>